<organism evidence="1 2">
    <name type="scientific">Stephania yunnanensis</name>
    <dbReference type="NCBI Taxonomy" id="152371"/>
    <lineage>
        <taxon>Eukaryota</taxon>
        <taxon>Viridiplantae</taxon>
        <taxon>Streptophyta</taxon>
        <taxon>Embryophyta</taxon>
        <taxon>Tracheophyta</taxon>
        <taxon>Spermatophyta</taxon>
        <taxon>Magnoliopsida</taxon>
        <taxon>Ranunculales</taxon>
        <taxon>Menispermaceae</taxon>
        <taxon>Menispermoideae</taxon>
        <taxon>Cissampelideae</taxon>
        <taxon>Stephania</taxon>
    </lineage>
</organism>
<evidence type="ECO:0000313" key="1">
    <source>
        <dbReference type="EMBL" id="KAK9142992.1"/>
    </source>
</evidence>
<proteinExistence type="predicted"/>
<dbReference type="EMBL" id="JBBNAF010000005">
    <property type="protein sequence ID" value="KAK9142992.1"/>
    <property type="molecule type" value="Genomic_DNA"/>
</dbReference>
<gene>
    <name evidence="1" type="ORF">Syun_012392</name>
</gene>
<reference evidence="1 2" key="1">
    <citation type="submission" date="2024-01" db="EMBL/GenBank/DDBJ databases">
        <title>Genome assemblies of Stephania.</title>
        <authorList>
            <person name="Yang L."/>
        </authorList>
    </citation>
    <scope>NUCLEOTIDE SEQUENCE [LARGE SCALE GENOMIC DNA]</scope>
    <source>
        <strain evidence="1">YNDBR</strain>
        <tissue evidence="1">Leaf</tissue>
    </source>
</reference>
<comment type="caution">
    <text evidence="1">The sequence shown here is derived from an EMBL/GenBank/DDBJ whole genome shotgun (WGS) entry which is preliminary data.</text>
</comment>
<accession>A0AAP0JZG4</accession>
<dbReference type="Proteomes" id="UP001420932">
    <property type="component" value="Unassembled WGS sequence"/>
</dbReference>
<name>A0AAP0JZG4_9MAGN</name>
<keyword evidence="2" id="KW-1185">Reference proteome</keyword>
<evidence type="ECO:0000313" key="2">
    <source>
        <dbReference type="Proteomes" id="UP001420932"/>
    </source>
</evidence>
<dbReference type="AlphaFoldDB" id="A0AAP0JZG4"/>
<sequence length="78" mass="8778">METSFTYPYPSGDEFSYPSNLRGYGESPWVKYFTHFISLGNFHGDFAGMGNPCGEIFFPNPLSIGDPRGDIQKKNCNK</sequence>
<protein>
    <submittedName>
        <fullName evidence="1">Uncharacterized protein</fullName>
    </submittedName>
</protein>